<dbReference type="Pfam" id="PF13946">
    <property type="entry name" value="DUF4214"/>
    <property type="match status" value="1"/>
</dbReference>
<dbReference type="InterPro" id="IPR011049">
    <property type="entry name" value="Serralysin-like_metalloprot_C"/>
</dbReference>
<name>A0ABW9SSE6_9BURK</name>
<dbReference type="InterPro" id="IPR025282">
    <property type="entry name" value="DUF4214"/>
</dbReference>
<protein>
    <submittedName>
        <fullName evidence="2">DUF4214 domain-containing protein</fullName>
    </submittedName>
</protein>
<dbReference type="SUPFAM" id="SSF51120">
    <property type="entry name" value="beta-Roll"/>
    <property type="match status" value="1"/>
</dbReference>
<dbReference type="InterPro" id="IPR038255">
    <property type="entry name" value="PBS_linker_sf"/>
</dbReference>
<feature type="domain" description="DUF4214" evidence="1">
    <location>
        <begin position="409"/>
        <end position="475"/>
    </location>
</feature>
<sequence>MATININLGSSTIQNIFNTQGSPESFNLADLVDPFFVANYSFTALHPRYFGRGYSATEVQLDYLDGASSDFTGVVLANPTANEGDATLTQLVHNMPNYFRLSASGKLNFHYNNDAGLFYGTSAILNDAELKSQLPESAAEYNKVSGNATLGLHGAVTLLQSDNFSGTLNSITLSTEKTIASAAINGSFTIGGNSTSIAYERSTTALKGQLDSVLINYRDGSQIKLDQLNMAVDSHSEINEAMLTNAANFSGNDTFNVTLASRLDHTVQLATGSGNDRVTLKGGAESLAVNAGSGNDVITLLDHFHLVDGGSGSDTVVLPGPRDSYQINQNGSSLLVQSKAFAGGTDTLTNVERLLFDDGAVAYDIAGIGGQVYRLYQAAFDRAPDAGGLGFWMHQMDEGMSLDAIAGFFASSLEFQSLYGSNLSNAALVDKLYQNVLHRAGDEAGIKFWNNYLDHQGGTLAQTLAYFGESPENQAALATIIGNGFSYTPYG</sequence>
<dbReference type="Gene3D" id="1.10.3130.20">
    <property type="entry name" value="Phycobilisome linker domain"/>
    <property type="match status" value="1"/>
</dbReference>
<reference evidence="2 3" key="1">
    <citation type="submission" date="2019-11" db="EMBL/GenBank/DDBJ databases">
        <title>Type strains purchased from KCTC, JCM and DSMZ.</title>
        <authorList>
            <person name="Lu H."/>
        </authorList>
    </citation>
    <scope>NUCLEOTIDE SEQUENCE [LARGE SCALE GENOMIC DNA]</scope>
    <source>
        <strain evidence="2 3">DSM 103461</strain>
    </source>
</reference>
<evidence type="ECO:0000313" key="3">
    <source>
        <dbReference type="Proteomes" id="UP000735592"/>
    </source>
</evidence>
<keyword evidence="3" id="KW-1185">Reference proteome</keyword>
<accession>A0ABW9SSE6</accession>
<gene>
    <name evidence="2" type="ORF">GM655_14960</name>
</gene>
<evidence type="ECO:0000313" key="2">
    <source>
        <dbReference type="EMBL" id="MTW34108.1"/>
    </source>
</evidence>
<evidence type="ECO:0000259" key="1">
    <source>
        <dbReference type="Pfam" id="PF13946"/>
    </source>
</evidence>
<dbReference type="Proteomes" id="UP000735592">
    <property type="component" value="Unassembled WGS sequence"/>
</dbReference>
<dbReference type="RefSeq" id="WP_155435486.1">
    <property type="nucleotide sequence ID" value="NZ_JBHLXK010000002.1"/>
</dbReference>
<dbReference type="EMBL" id="WNKW01000004">
    <property type="protein sequence ID" value="MTW34108.1"/>
    <property type="molecule type" value="Genomic_DNA"/>
</dbReference>
<organism evidence="2 3">
    <name type="scientific">Pseudoduganella danionis</name>
    <dbReference type="NCBI Taxonomy" id="1890295"/>
    <lineage>
        <taxon>Bacteria</taxon>
        <taxon>Pseudomonadati</taxon>
        <taxon>Pseudomonadota</taxon>
        <taxon>Betaproteobacteria</taxon>
        <taxon>Burkholderiales</taxon>
        <taxon>Oxalobacteraceae</taxon>
        <taxon>Telluria group</taxon>
        <taxon>Pseudoduganella</taxon>
    </lineage>
</organism>
<dbReference type="Gene3D" id="2.160.20.160">
    <property type="match status" value="1"/>
</dbReference>
<comment type="caution">
    <text evidence="2">The sequence shown here is derived from an EMBL/GenBank/DDBJ whole genome shotgun (WGS) entry which is preliminary data.</text>
</comment>
<proteinExistence type="predicted"/>